<keyword evidence="3" id="KW-1185">Reference proteome</keyword>
<evidence type="ECO:0000256" key="1">
    <source>
        <dbReference type="SAM" id="SignalP"/>
    </source>
</evidence>
<organism evidence="2 3">
    <name type="scientific">Channa argus</name>
    <name type="common">Northern snakehead</name>
    <name type="synonym">Ophicephalus argus</name>
    <dbReference type="NCBI Taxonomy" id="215402"/>
    <lineage>
        <taxon>Eukaryota</taxon>
        <taxon>Metazoa</taxon>
        <taxon>Chordata</taxon>
        <taxon>Craniata</taxon>
        <taxon>Vertebrata</taxon>
        <taxon>Euteleostomi</taxon>
        <taxon>Actinopterygii</taxon>
        <taxon>Neopterygii</taxon>
        <taxon>Teleostei</taxon>
        <taxon>Neoteleostei</taxon>
        <taxon>Acanthomorphata</taxon>
        <taxon>Anabantaria</taxon>
        <taxon>Anabantiformes</taxon>
        <taxon>Channoidei</taxon>
        <taxon>Channidae</taxon>
        <taxon>Channa</taxon>
    </lineage>
</organism>
<reference evidence="3" key="2">
    <citation type="submission" date="2019-02" db="EMBL/GenBank/DDBJ databases">
        <title>Opniocepnalus argus Var Kimnra genome.</title>
        <authorList>
            <person name="Zhou C."/>
            <person name="Xiao S."/>
        </authorList>
    </citation>
    <scope>NUCLEOTIDE SEQUENCE [LARGE SCALE GENOMIC DNA]</scope>
</reference>
<reference evidence="2 3" key="1">
    <citation type="submission" date="2019-02" db="EMBL/GenBank/DDBJ databases">
        <title>Opniocepnalus argus genome.</title>
        <authorList>
            <person name="Zhou C."/>
            <person name="Xiao S."/>
        </authorList>
    </citation>
    <scope>NUCLEOTIDE SEQUENCE [LARGE SCALE GENOMIC DNA]</scope>
    <source>
        <strain evidence="2">OARG1902GOOAL</strain>
        <tissue evidence="2">Muscle</tissue>
    </source>
</reference>
<evidence type="ECO:0000313" key="3">
    <source>
        <dbReference type="Proteomes" id="UP000503349"/>
    </source>
</evidence>
<keyword evidence="1" id="KW-0732">Signal</keyword>
<name>A0A6G1PJX3_CHAAH</name>
<dbReference type="PROSITE" id="PS51257">
    <property type="entry name" value="PROKAR_LIPOPROTEIN"/>
    <property type="match status" value="1"/>
</dbReference>
<feature type="chain" id="PRO_5026203755" evidence="1">
    <location>
        <begin position="27"/>
        <end position="167"/>
    </location>
</feature>
<evidence type="ECO:0000313" key="2">
    <source>
        <dbReference type="EMBL" id="KAF3690493.1"/>
    </source>
</evidence>
<dbReference type="Proteomes" id="UP000503349">
    <property type="component" value="Chromosome 6"/>
</dbReference>
<sequence length="167" mass="17955">MAKSDFRDASSLLLLQTLLLPSLIAACTLPDSLPDGEASQTSLSCFRSTKPNVRNVDLLYDANSDEGRLWVGNGPTPHCSSTSKPAPSSCEVCSVEFVHVVCCRLPKSTMPVMEGAGRPIDLVQSECPQLLAEGAKQHSGTGNHSGGPRWWQLLLIFSTFLIIITGR</sequence>
<feature type="signal peptide" evidence="1">
    <location>
        <begin position="1"/>
        <end position="26"/>
    </location>
</feature>
<gene>
    <name evidence="2" type="ORF">EXN66_Car006166</name>
</gene>
<protein>
    <submittedName>
        <fullName evidence="2">Uncharacterized protein</fullName>
    </submittedName>
</protein>
<dbReference type="AlphaFoldDB" id="A0A6G1PJX3"/>
<dbReference type="EMBL" id="CM015717">
    <property type="protein sequence ID" value="KAF3690493.1"/>
    <property type="molecule type" value="Genomic_DNA"/>
</dbReference>
<proteinExistence type="predicted"/>
<accession>A0A6G1PJX3</accession>